<evidence type="ECO:0000259" key="1">
    <source>
        <dbReference type="Pfam" id="PF13518"/>
    </source>
</evidence>
<dbReference type="InterPro" id="IPR036388">
    <property type="entry name" value="WH-like_DNA-bd_sf"/>
</dbReference>
<dbReference type="InterPro" id="IPR055247">
    <property type="entry name" value="InsJ-like_HTH"/>
</dbReference>
<dbReference type="Proteomes" id="UP000525389">
    <property type="component" value="Unassembled WGS sequence"/>
</dbReference>
<dbReference type="Gene3D" id="1.10.10.10">
    <property type="entry name" value="Winged helix-like DNA-binding domain superfamily/Winged helix DNA-binding domain"/>
    <property type="match status" value="1"/>
</dbReference>
<dbReference type="SUPFAM" id="SSF46689">
    <property type="entry name" value="Homeodomain-like"/>
    <property type="match status" value="1"/>
</dbReference>
<dbReference type="AlphaFoldDB" id="A0A7W8GEK7"/>
<feature type="domain" description="Insertion element IS150 protein InsJ-like helix-turn-helix" evidence="1">
    <location>
        <begin position="11"/>
        <end position="58"/>
    </location>
</feature>
<comment type="caution">
    <text evidence="2">The sequence shown here is derived from an EMBL/GenBank/DDBJ whole genome shotgun (WGS) entry which is preliminary data.</text>
</comment>
<accession>A0A7W8GEK7</accession>
<evidence type="ECO:0000313" key="3">
    <source>
        <dbReference type="Proteomes" id="UP000525389"/>
    </source>
</evidence>
<protein>
    <submittedName>
        <fullName evidence="2">Transposase</fullName>
    </submittedName>
</protein>
<organism evidence="2 3">
    <name type="scientific">Deinococcus budaensis</name>
    <dbReference type="NCBI Taxonomy" id="1665626"/>
    <lineage>
        <taxon>Bacteria</taxon>
        <taxon>Thermotogati</taxon>
        <taxon>Deinococcota</taxon>
        <taxon>Deinococci</taxon>
        <taxon>Deinococcales</taxon>
        <taxon>Deinococcaceae</taxon>
        <taxon>Deinococcus</taxon>
    </lineage>
</organism>
<evidence type="ECO:0000313" key="2">
    <source>
        <dbReference type="EMBL" id="MBB5234120.1"/>
    </source>
</evidence>
<dbReference type="EMBL" id="JACHFN010000005">
    <property type="protein sequence ID" value="MBB5234120.1"/>
    <property type="molecule type" value="Genomic_DNA"/>
</dbReference>
<name>A0A7W8GEK7_9DEIO</name>
<dbReference type="RefSeq" id="WP_184027566.1">
    <property type="nucleotide sequence ID" value="NZ_JACHFN010000005.1"/>
</dbReference>
<dbReference type="Pfam" id="PF13518">
    <property type="entry name" value="HTH_28"/>
    <property type="match status" value="1"/>
</dbReference>
<reference evidence="2 3" key="1">
    <citation type="submission" date="2020-08" db="EMBL/GenBank/DDBJ databases">
        <title>Genomic Encyclopedia of Type Strains, Phase IV (KMG-IV): sequencing the most valuable type-strain genomes for metagenomic binning, comparative biology and taxonomic classification.</title>
        <authorList>
            <person name="Goeker M."/>
        </authorList>
    </citation>
    <scope>NUCLEOTIDE SEQUENCE [LARGE SCALE GENOMIC DNA]</scope>
    <source>
        <strain evidence="2 3">DSM 101791</strain>
    </source>
</reference>
<dbReference type="InterPro" id="IPR009057">
    <property type="entry name" value="Homeodomain-like_sf"/>
</dbReference>
<keyword evidence="3" id="KW-1185">Reference proteome</keyword>
<gene>
    <name evidence="2" type="ORF">HNQ09_001558</name>
</gene>
<sequence length="121" mass="13942">MRGRAYSLDLRERIVRAVQQGMSQQQAAQHFTVSVASVERYVRLWREGRGLHPRPRPGRSVTVIPPGEHEALRAQVQQHPDLTLAEHVAVWREHHQAASASTLVRRFKTLRLTRKKDAGRR</sequence>
<proteinExistence type="predicted"/>